<comment type="catalytic activity">
    <reaction evidence="8">
        <text>[amino-group carrier protein]-C-terminal-gamma-(L-lysyl)-L-glutamate + H2O = [amino-group carrier protein]-C-terminal-L-glutamate + L-lysine</text>
        <dbReference type="Rhea" id="RHEA:48684"/>
        <dbReference type="Rhea" id="RHEA-COMP:9693"/>
        <dbReference type="Rhea" id="RHEA-COMP:9715"/>
        <dbReference type="ChEBI" id="CHEBI:15377"/>
        <dbReference type="ChEBI" id="CHEBI:32551"/>
        <dbReference type="ChEBI" id="CHEBI:78525"/>
        <dbReference type="ChEBI" id="CHEBI:78526"/>
        <dbReference type="EC" id="3.5.1.130"/>
    </reaction>
</comment>
<feature type="binding site" evidence="8">
    <location>
        <position position="332"/>
    </location>
    <ligand>
        <name>Zn(2+)</name>
        <dbReference type="ChEBI" id="CHEBI:29105"/>
        <label>2</label>
    </ligand>
</feature>
<keyword evidence="5 8" id="KW-0862">Zinc</keyword>
<dbReference type="EMBL" id="DTCM01000070">
    <property type="protein sequence ID" value="HGL41092.1"/>
    <property type="molecule type" value="Genomic_DNA"/>
</dbReference>
<feature type="domain" description="Peptidase M20 dimerisation" evidence="9">
    <location>
        <begin position="167"/>
        <end position="261"/>
    </location>
</feature>
<evidence type="ECO:0000256" key="6">
    <source>
        <dbReference type="ARBA" id="ARBA00023154"/>
    </source>
</evidence>
<comment type="pathway">
    <text evidence="8">Amino-acid biosynthesis; L-lysine biosynthesis via AAA pathway; L-lysine from L-alpha-aminoadipate (Thermus route): step 5/5.</text>
</comment>
<dbReference type="HAMAP" id="MF_01120">
    <property type="entry name" value="LysK"/>
    <property type="match status" value="1"/>
</dbReference>
<dbReference type="InterPro" id="IPR001261">
    <property type="entry name" value="ArgE/DapE_CS"/>
</dbReference>
<dbReference type="EC" id="3.5.1.132" evidence="8"/>
<evidence type="ECO:0000256" key="4">
    <source>
        <dbReference type="ARBA" id="ARBA00022801"/>
    </source>
</evidence>
<feature type="binding site" evidence="8">
    <location>
        <position position="132"/>
    </location>
    <ligand>
        <name>Zn(2+)</name>
        <dbReference type="ChEBI" id="CHEBI:29105"/>
        <label>2</label>
    </ligand>
</feature>
<feature type="binding site" evidence="8">
    <location>
        <position position="75"/>
    </location>
    <ligand>
        <name>Zn(2+)</name>
        <dbReference type="ChEBI" id="CHEBI:29105"/>
        <label>1</label>
    </ligand>
</feature>
<evidence type="ECO:0000313" key="10">
    <source>
        <dbReference type="EMBL" id="HGL41092.1"/>
    </source>
</evidence>
<evidence type="ECO:0000313" key="11">
    <source>
        <dbReference type="EMBL" id="HGN90447.1"/>
    </source>
</evidence>
<dbReference type="PANTHER" id="PTHR43808">
    <property type="entry name" value="ACETYLORNITHINE DEACETYLASE"/>
    <property type="match status" value="1"/>
</dbReference>
<dbReference type="Gene3D" id="3.40.630.10">
    <property type="entry name" value="Zn peptidases"/>
    <property type="match status" value="1"/>
</dbReference>
<dbReference type="GO" id="GO:0019878">
    <property type="term" value="P:lysine biosynthetic process via aminoadipic acid"/>
    <property type="evidence" value="ECO:0007669"/>
    <property type="project" value="UniProtKB-UniRule"/>
</dbReference>
<keyword evidence="3 8" id="KW-0479">Metal-binding</keyword>
<feature type="active site" evidence="8">
    <location>
        <position position="77"/>
    </location>
</feature>
<evidence type="ECO:0000259" key="9">
    <source>
        <dbReference type="Pfam" id="PF07687"/>
    </source>
</evidence>
<evidence type="ECO:0000256" key="5">
    <source>
        <dbReference type="ARBA" id="ARBA00022833"/>
    </source>
</evidence>
<evidence type="ECO:0000256" key="7">
    <source>
        <dbReference type="ARBA" id="ARBA00023285"/>
    </source>
</evidence>
<dbReference type="PROSITE" id="PS00758">
    <property type="entry name" value="ARGE_DAPE_CPG2_1"/>
    <property type="match status" value="1"/>
</dbReference>
<dbReference type="SUPFAM" id="SSF53187">
    <property type="entry name" value="Zn-dependent exopeptidases"/>
    <property type="match status" value="1"/>
</dbReference>
<comment type="caution">
    <text evidence="11">The sequence shown here is derived from an EMBL/GenBank/DDBJ whole genome shotgun (WGS) entry which is preliminary data.</text>
</comment>
<dbReference type="GO" id="GO:0050897">
    <property type="term" value="F:cobalt ion binding"/>
    <property type="evidence" value="ECO:0007669"/>
    <property type="project" value="UniProtKB-UniRule"/>
</dbReference>
<dbReference type="EC" id="3.5.1.130" evidence="8"/>
<evidence type="ECO:0000256" key="3">
    <source>
        <dbReference type="ARBA" id="ARBA00022723"/>
    </source>
</evidence>
<dbReference type="GO" id="GO:0008270">
    <property type="term" value="F:zinc ion binding"/>
    <property type="evidence" value="ECO:0007669"/>
    <property type="project" value="UniProtKB-UniRule"/>
</dbReference>
<dbReference type="InterPro" id="IPR002933">
    <property type="entry name" value="Peptidase_M20"/>
</dbReference>
<feature type="active site" description="Proton acceptor" evidence="8">
    <location>
        <position position="131"/>
    </location>
</feature>
<protein>
    <recommendedName>
        <fullName evidence="8">Putative [LysW]-lysine/[LysW]-ornithine hydrolase</fullName>
        <ecNumber evidence="8">3.5.1.130</ecNumber>
        <ecNumber evidence="8">3.5.1.132</ecNumber>
    </recommendedName>
</protein>
<dbReference type="Gene3D" id="3.30.70.360">
    <property type="match status" value="1"/>
</dbReference>
<dbReference type="InterPro" id="IPR036264">
    <property type="entry name" value="Bact_exopeptidase_dim_dom"/>
</dbReference>
<evidence type="ECO:0000256" key="2">
    <source>
        <dbReference type="ARBA" id="ARBA00022605"/>
    </source>
</evidence>
<dbReference type="GO" id="GO:0016811">
    <property type="term" value="F:hydrolase activity, acting on carbon-nitrogen (but not peptide) bonds, in linear amides"/>
    <property type="evidence" value="ECO:0007669"/>
    <property type="project" value="UniProtKB-UniRule"/>
</dbReference>
<dbReference type="SUPFAM" id="SSF55031">
    <property type="entry name" value="Bacterial exopeptidase dimerisation domain"/>
    <property type="match status" value="1"/>
</dbReference>
<dbReference type="InterPro" id="IPR011650">
    <property type="entry name" value="Peptidase_M20_dimer"/>
</dbReference>
<evidence type="ECO:0000256" key="1">
    <source>
        <dbReference type="ARBA" id="ARBA00022490"/>
    </source>
</evidence>
<sequence>MKTGLSTVEIHRETAVSTLVQLLEVYTPPGEERRLERTWFRICGDLGYRDFWRDEVGNYFAAAGSGGRTVMLVSHVDTVPGELRVRVSEGKVYGRGAVDAKGPLSAMLLAGSSAASQLKNIRLIVAGLVDEEGNGYGAKKLVEEGLEADAIIIGEPTGTTGIALSYRGSLSIRIRAQARGGHASAPYIAESALEKILRLWKLVEEHYGGQRYEEVTSALTTLHAGDWVSRIPDRAEGSINIRFPHPYSSKEILSRLEEFAKIADCQMEVIDVTEPVVTNVNNFAARGLQRAMLRLGLKPRIVKKTGTSDMNTLVAVTPNIVACGPGDSTLAHTSAEAVEIKDIITAAQIYVEFLKEMDSAQ</sequence>
<dbReference type="InterPro" id="IPR050072">
    <property type="entry name" value="Peptidase_M20A"/>
</dbReference>
<comment type="similarity">
    <text evidence="8">Belongs to the peptidase M20A family. LysK subfamily.</text>
</comment>
<name>A0A7C4I3K7_CALS0</name>
<dbReference type="PANTHER" id="PTHR43808:SF28">
    <property type="entry name" value="[LYSW]-LYSINE_[LYSW]-ORNITHINE HYDROLASE"/>
    <property type="match status" value="1"/>
</dbReference>
<evidence type="ECO:0000256" key="8">
    <source>
        <dbReference type="HAMAP-Rule" id="MF_01120"/>
    </source>
</evidence>
<dbReference type="CDD" id="cd05653">
    <property type="entry name" value="M20_ArgE_LysK"/>
    <property type="match status" value="1"/>
</dbReference>
<feature type="binding site" evidence="8">
    <location>
        <position position="99"/>
    </location>
    <ligand>
        <name>Zn(2+)</name>
        <dbReference type="ChEBI" id="CHEBI:29105"/>
        <label>2</label>
    </ligand>
</feature>
<comment type="function">
    <text evidence="8">Catalyzes the release of L-lysine from [LysW]-gamma-L-lysine and the release of L-ornithine from [LysW]-L-ornithine.</text>
</comment>
<comment type="catalytic activity">
    <reaction evidence="8">
        <text>[amino-group carrier protein]-C-terminal-gamma-(L-ornithyl)-L-glutamate + H2O = [amino-group carrier protein]-C-terminal-L-glutamate + L-ornithine</text>
        <dbReference type="Rhea" id="RHEA:52676"/>
        <dbReference type="Rhea" id="RHEA-COMP:9693"/>
        <dbReference type="Rhea" id="RHEA-COMP:13328"/>
        <dbReference type="ChEBI" id="CHEBI:15377"/>
        <dbReference type="ChEBI" id="CHEBI:46911"/>
        <dbReference type="ChEBI" id="CHEBI:78525"/>
        <dbReference type="ChEBI" id="CHEBI:136763"/>
        <dbReference type="EC" id="3.5.1.132"/>
    </reaction>
</comment>
<dbReference type="Pfam" id="PF01546">
    <property type="entry name" value="Peptidase_M20"/>
    <property type="match status" value="1"/>
</dbReference>
<dbReference type="InterPro" id="IPR010175">
    <property type="entry name" value="LysK"/>
</dbReference>
<proteinExistence type="inferred from homology"/>
<organism evidence="11">
    <name type="scientific">Caldiarchaeum subterraneum</name>
    <dbReference type="NCBI Taxonomy" id="311458"/>
    <lineage>
        <taxon>Archaea</taxon>
        <taxon>Nitrososphaerota</taxon>
        <taxon>Candidatus Caldarchaeales</taxon>
        <taxon>Candidatus Caldarchaeaceae</taxon>
        <taxon>Candidatus Caldarchaeum</taxon>
    </lineage>
</organism>
<comment type="subcellular location">
    <subcellularLocation>
        <location evidence="8">Cytoplasm</location>
    </subcellularLocation>
</comment>
<comment type="pathway">
    <text evidence="8">Amino-acid biosynthesis; L-arginine biosynthesis.</text>
</comment>
<dbReference type="NCBIfam" id="TIGR01902">
    <property type="entry name" value="dapE-lys-deAc"/>
    <property type="match status" value="1"/>
</dbReference>
<dbReference type="Pfam" id="PF07687">
    <property type="entry name" value="M20_dimer"/>
    <property type="match status" value="1"/>
</dbReference>
<dbReference type="UniPathway" id="UPA00033">
    <property type="reaction ID" value="UER00039"/>
</dbReference>
<reference evidence="11" key="1">
    <citation type="journal article" date="2020" name="mSystems">
        <title>Genome- and Community-Level Interaction Insights into Carbon Utilization and Element Cycling Functions of Hydrothermarchaeota in Hydrothermal Sediment.</title>
        <authorList>
            <person name="Zhou Z."/>
            <person name="Liu Y."/>
            <person name="Xu W."/>
            <person name="Pan J."/>
            <person name="Luo Z.H."/>
            <person name="Li M."/>
        </authorList>
    </citation>
    <scope>NUCLEOTIDE SEQUENCE [LARGE SCALE GENOMIC DNA]</scope>
    <source>
        <strain evidence="11">SpSt-613</strain>
        <strain evidence="10">SpSt-669</strain>
    </source>
</reference>
<keyword evidence="8" id="KW-0055">Arginine biosynthesis</keyword>
<keyword evidence="6 8" id="KW-0457">Lysine biosynthesis</keyword>
<gene>
    <name evidence="8" type="primary">lysK</name>
    <name evidence="11" type="ORF">ENT82_04890</name>
    <name evidence="10" type="ORF">ENU43_05460</name>
</gene>
<dbReference type="AlphaFoldDB" id="A0A7C4I3K7"/>
<keyword evidence="2 8" id="KW-0028">Amino-acid biosynthesis</keyword>
<keyword evidence="1 8" id="KW-0963">Cytoplasm</keyword>
<dbReference type="EMBL" id="DTAD01000052">
    <property type="protein sequence ID" value="HGN90447.1"/>
    <property type="molecule type" value="Genomic_DNA"/>
</dbReference>
<dbReference type="UniPathway" id="UPA00068"/>
<dbReference type="GO" id="GO:0005737">
    <property type="term" value="C:cytoplasm"/>
    <property type="evidence" value="ECO:0007669"/>
    <property type="project" value="UniProtKB-SubCell"/>
</dbReference>
<keyword evidence="7 8" id="KW-0170">Cobalt</keyword>
<dbReference type="GO" id="GO:0042450">
    <property type="term" value="P:L-arginine biosynthetic process via ornithine"/>
    <property type="evidence" value="ECO:0007669"/>
    <property type="project" value="UniProtKB-UniRule"/>
</dbReference>
<feature type="binding site" evidence="8">
    <location>
        <position position="155"/>
    </location>
    <ligand>
        <name>Zn(2+)</name>
        <dbReference type="ChEBI" id="CHEBI:29105"/>
        <label>1</label>
    </ligand>
</feature>
<comment type="cofactor">
    <cofactor evidence="8">
        <name>Zn(2+)</name>
        <dbReference type="ChEBI" id="CHEBI:29105"/>
    </cofactor>
    <cofactor evidence="8">
        <name>Co(2+)</name>
        <dbReference type="ChEBI" id="CHEBI:48828"/>
    </cofactor>
    <text evidence="8">Binds 2 Zn(2+) or Co(2+) ions per subunit.</text>
</comment>
<feature type="binding site" evidence="8">
    <location>
        <position position="99"/>
    </location>
    <ligand>
        <name>Zn(2+)</name>
        <dbReference type="ChEBI" id="CHEBI:29105"/>
        <label>1</label>
    </ligand>
</feature>
<accession>A0A7C4I3K7</accession>
<keyword evidence="4 8" id="KW-0378">Hydrolase</keyword>